<reference evidence="2 3" key="1">
    <citation type="submission" date="2016-10" db="EMBL/GenBank/DDBJ databases">
        <authorList>
            <person name="de Groot N.N."/>
        </authorList>
    </citation>
    <scope>NUCLEOTIDE SEQUENCE [LARGE SCALE GENOMIC DNA]</scope>
    <source>
        <strain evidence="2 3">DSM 43067</strain>
    </source>
</reference>
<evidence type="ECO:0000256" key="1">
    <source>
        <dbReference type="SAM" id="MobiDB-lite"/>
    </source>
</evidence>
<proteinExistence type="predicted"/>
<feature type="region of interest" description="Disordered" evidence="1">
    <location>
        <begin position="441"/>
        <end position="469"/>
    </location>
</feature>
<feature type="compositionally biased region" description="Polar residues" evidence="1">
    <location>
        <begin position="441"/>
        <end position="451"/>
    </location>
</feature>
<protein>
    <submittedName>
        <fullName evidence="2">Uncharacterized protein</fullName>
    </submittedName>
</protein>
<evidence type="ECO:0000313" key="3">
    <source>
        <dbReference type="Proteomes" id="UP000183413"/>
    </source>
</evidence>
<dbReference type="InParanoid" id="A0A1I5I123"/>
<name>A0A1I5I123_9ACTN</name>
<dbReference type="STRING" id="1993.SAMN04489713_10737"/>
<organism evidence="2 3">
    <name type="scientific">Actinomadura madurae</name>
    <dbReference type="NCBI Taxonomy" id="1993"/>
    <lineage>
        <taxon>Bacteria</taxon>
        <taxon>Bacillati</taxon>
        <taxon>Actinomycetota</taxon>
        <taxon>Actinomycetes</taxon>
        <taxon>Streptosporangiales</taxon>
        <taxon>Thermomonosporaceae</taxon>
        <taxon>Actinomadura</taxon>
    </lineage>
</organism>
<gene>
    <name evidence="2" type="ORF">SAMN04489713_10737</name>
</gene>
<keyword evidence="3" id="KW-1185">Reference proteome</keyword>
<dbReference type="Proteomes" id="UP000183413">
    <property type="component" value="Unassembled WGS sequence"/>
</dbReference>
<dbReference type="AlphaFoldDB" id="A0A1I5I123"/>
<dbReference type="EMBL" id="FOVH01000007">
    <property type="protein sequence ID" value="SFO53836.1"/>
    <property type="molecule type" value="Genomic_DNA"/>
</dbReference>
<accession>A0A1I5I123</accession>
<evidence type="ECO:0000313" key="2">
    <source>
        <dbReference type="EMBL" id="SFO53836.1"/>
    </source>
</evidence>
<sequence>MDGDVLIDVSVSPLGDAVALWAQPAEHEELFAKDVWANGVRAPRTKLPRPVTARFVRYGRKPIVVPLQTDLAVPLVQVLSGDRVLVVGARCRHRGGEGPEHNAAIYDKQGHLRATGTLGDGIERIRTDVGDGIWVGYGDEGIYGNFGWGGPEGPEPIGQRGLARFTDGLAIDRRFPVGTAWPLPVEACGFTLVGTTAWVTYHNGREDLVVQFEEAGRLEGWALEDTSGGTAVPVGPAVVLVGGQHGEHDLLTVVDLADAPPRPGPQYRLSLPDDAELGAYSWHEHRNTLHVFTDTTWWTAELLPDIRPSGRIALHTDSEDPQETRYIRARQDENYVQCVRELLGMKVWLPVKGPQRDFIVTHRGNNGLVRAYTSAERAAVMAGPDIDPTAAVKRRFWNLVGGWRHPDIGLVINPDSASEFQIPVSLFGRVREIMEKILPGTASQTADARTAQSEESRTGPSRVFRGDAPSEIDGFRFARLVDDIGEDGQGVLAPERSRIDDPQERQRILDYLRGGTPVMLVPGFTADLLDPARRQAVPMSTRTDGRWVWSDGTEYYLEIYGIAPEPDFYLTIREAGYTCPRVPDQVVHKAGHATTERHRIVNEQHRRHREGDA</sequence>